<dbReference type="OrthoDB" id="121150at2"/>
<protein>
    <recommendedName>
        <fullName evidence="3">Nucleotidyltransferase family protein</fullName>
    </recommendedName>
</protein>
<keyword evidence="2" id="KW-1185">Reference proteome</keyword>
<dbReference type="KEGG" id="tsa:AciPR4_4061"/>
<proteinExistence type="predicted"/>
<dbReference type="Proteomes" id="UP000006844">
    <property type="component" value="Chromosome"/>
</dbReference>
<name>E8V4I6_TERSS</name>
<dbReference type="AlphaFoldDB" id="E8V4I6"/>
<evidence type="ECO:0000313" key="1">
    <source>
        <dbReference type="EMBL" id="ADV84810.1"/>
    </source>
</evidence>
<evidence type="ECO:0008006" key="3">
    <source>
        <dbReference type="Google" id="ProtNLM"/>
    </source>
</evidence>
<gene>
    <name evidence="1" type="ordered locus">AciPR4_4061</name>
</gene>
<dbReference type="EMBL" id="CP002467">
    <property type="protein sequence ID" value="ADV84810.1"/>
    <property type="molecule type" value="Genomic_DNA"/>
</dbReference>
<reference evidence="1 2" key="1">
    <citation type="journal article" date="2012" name="Stand. Genomic Sci.">
        <title>Complete genome sequence of Terriglobus saanensis type strain SP1PR4(T), an Acidobacteria from tundra soil.</title>
        <authorList>
            <person name="Rawat S.R."/>
            <person name="Mannisto M.K."/>
            <person name="Starovoytov V."/>
            <person name="Goodwin L."/>
            <person name="Nolan M."/>
            <person name="Hauser L."/>
            <person name="Land M."/>
            <person name="Davenport K.W."/>
            <person name="Woyke T."/>
            <person name="Haggblom M.M."/>
        </authorList>
    </citation>
    <scope>NUCLEOTIDE SEQUENCE</scope>
    <source>
        <strain evidence="2">ATCC BAA-1853 / DSM 23119 / SP1PR4</strain>
    </source>
</reference>
<organism evidence="1 2">
    <name type="scientific">Terriglobus saanensis (strain ATCC BAA-1853 / DSM 23119 / SP1PR4)</name>
    <dbReference type="NCBI Taxonomy" id="401053"/>
    <lineage>
        <taxon>Bacteria</taxon>
        <taxon>Pseudomonadati</taxon>
        <taxon>Acidobacteriota</taxon>
        <taxon>Terriglobia</taxon>
        <taxon>Terriglobales</taxon>
        <taxon>Acidobacteriaceae</taxon>
        <taxon>Terriglobus</taxon>
    </lineage>
</organism>
<dbReference type="Gene3D" id="3.30.460.40">
    <property type="match status" value="1"/>
</dbReference>
<dbReference type="RefSeq" id="WP_013570540.1">
    <property type="nucleotide sequence ID" value="NC_014963.1"/>
</dbReference>
<accession>E8V4I6</accession>
<dbReference type="eggNOG" id="ENOG5032RSF">
    <property type="taxonomic scope" value="Bacteria"/>
</dbReference>
<sequence>MSIDRTARVFSSFEEQEAESYRYWQTLPIRERMQGTWALSHRHQAKEDPMLPLTSDYRDLLTLFAKNNVRYLIVGGYAYSIYARARFTGDIDLFVSPDPKNAERVFLALLEFGSPLQGVTGAYFVQPDVVFQIGVDPDRIDILTGISGVSFEEAWSTRVVDEGYNFISREALIANKIATGRDQDLVDVKNLRRYV</sequence>
<evidence type="ECO:0000313" key="2">
    <source>
        <dbReference type="Proteomes" id="UP000006844"/>
    </source>
</evidence>
<dbReference type="InterPro" id="IPR043519">
    <property type="entry name" value="NT_sf"/>
</dbReference>
<dbReference type="SUPFAM" id="SSF81301">
    <property type="entry name" value="Nucleotidyltransferase"/>
    <property type="match status" value="1"/>
</dbReference>
<dbReference type="HOGENOM" id="CLU_120522_2_0_0"/>
<dbReference type="STRING" id="401053.AciPR4_4061"/>